<gene>
    <name evidence="2" type="ORF">NSU_0537</name>
</gene>
<dbReference type="KEGG" id="npn:JI59_17420"/>
<dbReference type="EMBL" id="AGFM01000008">
    <property type="protein sequence ID" value="EHJ62406.1"/>
    <property type="molecule type" value="Genomic_DNA"/>
</dbReference>
<name>G6E866_9SPHN</name>
<dbReference type="Gene3D" id="3.40.50.720">
    <property type="entry name" value="NAD(P)-binding Rossmann-like Domain"/>
    <property type="match status" value="1"/>
</dbReference>
<dbReference type="PRINTS" id="PR00080">
    <property type="entry name" value="SDRFAMILY"/>
</dbReference>
<dbReference type="PANTHER" id="PTHR42879">
    <property type="entry name" value="3-OXOACYL-(ACYL-CARRIER-PROTEIN) REDUCTASE"/>
    <property type="match status" value="1"/>
</dbReference>
<dbReference type="Proteomes" id="UP000004030">
    <property type="component" value="Unassembled WGS sequence"/>
</dbReference>
<reference evidence="2 3" key="1">
    <citation type="journal article" date="2012" name="J. Bacteriol.">
        <title>Genome sequence of benzo(a)pyrene-degrading bacterium Novosphingobium pentaromativorans US6-1.</title>
        <authorList>
            <person name="Luo Y.R."/>
            <person name="Kang S.G."/>
            <person name="Kim S.J."/>
            <person name="Kim M.R."/>
            <person name="Li N."/>
            <person name="Lee J.H."/>
            <person name="Kwon K.K."/>
        </authorList>
    </citation>
    <scope>NUCLEOTIDE SEQUENCE [LARGE SCALE GENOMIC DNA]</scope>
    <source>
        <strain evidence="2 3">US6-1</strain>
    </source>
</reference>
<dbReference type="InterPro" id="IPR002347">
    <property type="entry name" value="SDR_fam"/>
</dbReference>
<evidence type="ECO:0000313" key="3">
    <source>
        <dbReference type="Proteomes" id="UP000004030"/>
    </source>
</evidence>
<dbReference type="STRING" id="1088721.JI59_17420"/>
<sequence>MDLQLQGKRAFVSGASGGIGGSIAELLAQEGCSVAVHGRDRARTEEAAACVEKAGGKAVVVIGDLATDEGCDSVAEASLKGLGGIDIVVNNTGTALRKDNPGWSELPTQTWIDSFQVNFMSSLRMSKLFLPSIKESGWGRFINISSVASTNVPSLAEYGVAKAALNKLTADMAKDVGKYNATANGIMPGIVMTPAIEQYLAVLAEKNGWPEDQAERERRYLSDLMPQAITRVGQPIDIASMVAFIASPLSGYMTGVSFRIDGGSNRNSQG</sequence>
<dbReference type="InterPro" id="IPR036291">
    <property type="entry name" value="NAD(P)-bd_dom_sf"/>
</dbReference>
<dbReference type="PATRIC" id="fig|1088721.3.peg.528"/>
<dbReference type="PRINTS" id="PR00081">
    <property type="entry name" value="GDHRDH"/>
</dbReference>
<dbReference type="eggNOG" id="COG1028">
    <property type="taxonomic scope" value="Bacteria"/>
</dbReference>
<evidence type="ECO:0000256" key="1">
    <source>
        <dbReference type="ARBA" id="ARBA00006484"/>
    </source>
</evidence>
<comment type="similarity">
    <text evidence="1">Belongs to the short-chain dehydrogenases/reductases (SDR) family.</text>
</comment>
<comment type="caution">
    <text evidence="2">The sequence shown here is derived from an EMBL/GenBank/DDBJ whole genome shotgun (WGS) entry which is preliminary data.</text>
</comment>
<dbReference type="FunFam" id="3.40.50.720:FF:000084">
    <property type="entry name" value="Short-chain dehydrogenase reductase"/>
    <property type="match status" value="1"/>
</dbReference>
<evidence type="ECO:0000313" key="2">
    <source>
        <dbReference type="EMBL" id="EHJ62406.1"/>
    </source>
</evidence>
<protein>
    <recommendedName>
        <fullName evidence="4">Short-chain dehydrogenase/reductase SDR</fullName>
    </recommendedName>
</protein>
<dbReference type="PANTHER" id="PTHR42879:SF6">
    <property type="entry name" value="NADPH-DEPENDENT REDUCTASE BACG"/>
    <property type="match status" value="1"/>
</dbReference>
<proteinExistence type="inferred from homology"/>
<keyword evidence="3" id="KW-1185">Reference proteome</keyword>
<accession>G6E866</accession>
<dbReference type="Pfam" id="PF13561">
    <property type="entry name" value="adh_short_C2"/>
    <property type="match status" value="1"/>
</dbReference>
<organism evidence="2 3">
    <name type="scientific">Novosphingobium pentaromativorans US6-1</name>
    <dbReference type="NCBI Taxonomy" id="1088721"/>
    <lineage>
        <taxon>Bacteria</taxon>
        <taxon>Pseudomonadati</taxon>
        <taxon>Pseudomonadota</taxon>
        <taxon>Alphaproteobacteria</taxon>
        <taxon>Sphingomonadales</taxon>
        <taxon>Sphingomonadaceae</taxon>
        <taxon>Novosphingobium</taxon>
    </lineage>
</organism>
<dbReference type="RefSeq" id="WP_007011454.1">
    <property type="nucleotide sequence ID" value="NZ_AGFM01000008.1"/>
</dbReference>
<dbReference type="AlphaFoldDB" id="G6E866"/>
<dbReference type="InterPro" id="IPR050259">
    <property type="entry name" value="SDR"/>
</dbReference>
<dbReference type="SUPFAM" id="SSF51735">
    <property type="entry name" value="NAD(P)-binding Rossmann-fold domains"/>
    <property type="match status" value="1"/>
</dbReference>
<evidence type="ECO:0008006" key="4">
    <source>
        <dbReference type="Google" id="ProtNLM"/>
    </source>
</evidence>